<dbReference type="Proteomes" id="UP001652504">
    <property type="component" value="Unassembled WGS sequence"/>
</dbReference>
<keyword evidence="5" id="KW-1003">Cell membrane</keyword>
<reference evidence="11 12" key="1">
    <citation type="submission" date="2022-10" db="EMBL/GenBank/DDBJ databases">
        <title>Aestuariibacter sp. AA17 isolated from Montipora capitata coral fragment.</title>
        <authorList>
            <person name="Emsley S.A."/>
            <person name="Pfannmuller K.M."/>
            <person name="Loughran R.M."/>
            <person name="Shlafstein M."/>
            <person name="Papke E."/>
            <person name="Saw J.H."/>
            <person name="Ushijima B."/>
            <person name="Videau P."/>
        </authorList>
    </citation>
    <scope>NUCLEOTIDE SEQUENCE [LARGE SCALE GENOMIC DNA]</scope>
    <source>
        <strain evidence="11 12">AA17</strain>
    </source>
</reference>
<evidence type="ECO:0000256" key="7">
    <source>
        <dbReference type="ARBA" id="ARBA00022692"/>
    </source>
</evidence>
<evidence type="ECO:0000256" key="2">
    <source>
        <dbReference type="ARBA" id="ARBA00007208"/>
    </source>
</evidence>
<keyword evidence="9" id="KW-0472">Membrane</keyword>
<keyword evidence="8" id="KW-0653">Protein transport</keyword>
<evidence type="ECO:0000256" key="3">
    <source>
        <dbReference type="ARBA" id="ARBA00021563"/>
    </source>
</evidence>
<evidence type="ECO:0000256" key="8">
    <source>
        <dbReference type="ARBA" id="ARBA00022927"/>
    </source>
</evidence>
<dbReference type="Pfam" id="PF01203">
    <property type="entry name" value="T2SSN"/>
    <property type="match status" value="1"/>
</dbReference>
<dbReference type="EMBL" id="JAOWKX010000007">
    <property type="protein sequence ID" value="MCV2885810.1"/>
    <property type="molecule type" value="Genomic_DNA"/>
</dbReference>
<evidence type="ECO:0000256" key="10">
    <source>
        <dbReference type="ARBA" id="ARBA00030772"/>
    </source>
</evidence>
<keyword evidence="12" id="KW-1185">Reference proteome</keyword>
<organism evidence="11 12">
    <name type="scientific">Fluctibacter corallii</name>
    <dbReference type="NCBI Taxonomy" id="2984329"/>
    <lineage>
        <taxon>Bacteria</taxon>
        <taxon>Pseudomonadati</taxon>
        <taxon>Pseudomonadota</taxon>
        <taxon>Gammaproteobacteria</taxon>
        <taxon>Alteromonadales</taxon>
        <taxon>Alteromonadaceae</taxon>
        <taxon>Fluctibacter</taxon>
    </lineage>
</organism>
<accession>A0ABT3AAV6</accession>
<evidence type="ECO:0000256" key="1">
    <source>
        <dbReference type="ARBA" id="ARBA00004533"/>
    </source>
</evidence>
<comment type="caution">
    <text evidence="11">The sequence shown here is derived from an EMBL/GenBank/DDBJ whole genome shotgun (WGS) entry which is preliminary data.</text>
</comment>
<proteinExistence type="inferred from homology"/>
<evidence type="ECO:0000313" key="11">
    <source>
        <dbReference type="EMBL" id="MCV2885810.1"/>
    </source>
</evidence>
<gene>
    <name evidence="11" type="ORF">OE749_14020</name>
</gene>
<evidence type="ECO:0000256" key="6">
    <source>
        <dbReference type="ARBA" id="ARBA00022519"/>
    </source>
</evidence>
<keyword evidence="7" id="KW-0812">Transmembrane</keyword>
<evidence type="ECO:0000256" key="5">
    <source>
        <dbReference type="ARBA" id="ARBA00022475"/>
    </source>
</evidence>
<keyword evidence="6" id="KW-0997">Cell inner membrane</keyword>
<evidence type="ECO:0000256" key="9">
    <source>
        <dbReference type="ARBA" id="ARBA00023136"/>
    </source>
</evidence>
<name>A0ABT3AAV6_9ALTE</name>
<comment type="subcellular location">
    <subcellularLocation>
        <location evidence="1">Cell inner membrane</location>
    </subcellularLocation>
</comment>
<evidence type="ECO:0000313" key="12">
    <source>
        <dbReference type="Proteomes" id="UP001652504"/>
    </source>
</evidence>
<evidence type="ECO:0000256" key="4">
    <source>
        <dbReference type="ARBA" id="ARBA00022448"/>
    </source>
</evidence>
<sequence>MKNTLTLSLVAVLAYLFFLVANLPANQILGRIKQNPSVALYGVSGTLWEGHANTLVVQGLPIDDVSWDISVWKLLIGKLSIDIDAGNSRDNTAISLKGPISINVFNPQHITAQDLTLFLPTDLVIAKLPLPVPVNAGGRFKLQLDEMDYDQQCHTLSGNGQWLKATVAGAKGPISLGNFDASIACDNGEILVNVSEPNAFGLSATARVPVNLNVRVEGRFKPQESLPPEVHQAAKFFGQPDSEGYYNVKL</sequence>
<comment type="similarity">
    <text evidence="2">Belongs to the GSP N family.</text>
</comment>
<dbReference type="InterPro" id="IPR022792">
    <property type="entry name" value="T2SS_protein-GspN"/>
</dbReference>
<dbReference type="RefSeq" id="WP_263713091.1">
    <property type="nucleotide sequence ID" value="NZ_JAOWKX010000007.1"/>
</dbReference>
<protein>
    <recommendedName>
        <fullName evidence="3">Type II secretion system protein N</fullName>
    </recommendedName>
    <alternativeName>
        <fullName evidence="10">General secretion pathway protein N</fullName>
    </alternativeName>
</protein>
<keyword evidence="4" id="KW-0813">Transport</keyword>